<reference evidence="3 4" key="1">
    <citation type="journal article" date="2016" name="Nat. Commun.">
        <title>Thousands of microbial genomes shed light on interconnected biogeochemical processes in an aquifer system.</title>
        <authorList>
            <person name="Anantharaman K."/>
            <person name="Brown C.T."/>
            <person name="Hug L.A."/>
            <person name="Sharon I."/>
            <person name="Castelle C.J."/>
            <person name="Probst A.J."/>
            <person name="Thomas B.C."/>
            <person name="Singh A."/>
            <person name="Wilkins M.J."/>
            <person name="Karaoz U."/>
            <person name="Brodie E.L."/>
            <person name="Williams K.H."/>
            <person name="Hubbard S.S."/>
            <person name="Banfield J.F."/>
        </authorList>
    </citation>
    <scope>NUCLEOTIDE SEQUENCE [LARGE SCALE GENOMIC DNA]</scope>
</reference>
<proteinExistence type="predicted"/>
<name>A0A1G2MPZ9_9BACT</name>
<protein>
    <recommendedName>
        <fullName evidence="2">D-alanyl-D-alanine carboxypeptidase-like core domain-containing protein</fullName>
    </recommendedName>
</protein>
<dbReference type="InterPro" id="IPR009045">
    <property type="entry name" value="Zn_M74/Hedgehog-like"/>
</dbReference>
<evidence type="ECO:0000313" key="3">
    <source>
        <dbReference type="EMBL" id="OHA25948.1"/>
    </source>
</evidence>
<keyword evidence="1" id="KW-1133">Transmembrane helix</keyword>
<evidence type="ECO:0000259" key="2">
    <source>
        <dbReference type="Pfam" id="PF02557"/>
    </source>
</evidence>
<dbReference type="GO" id="GO:0008233">
    <property type="term" value="F:peptidase activity"/>
    <property type="evidence" value="ECO:0007669"/>
    <property type="project" value="InterPro"/>
</dbReference>
<dbReference type="AlphaFoldDB" id="A0A1G2MPZ9"/>
<dbReference type="InterPro" id="IPR003709">
    <property type="entry name" value="VanY-like_core_dom"/>
</dbReference>
<feature type="transmembrane region" description="Helical" evidence="1">
    <location>
        <begin position="12"/>
        <end position="32"/>
    </location>
</feature>
<evidence type="ECO:0000313" key="4">
    <source>
        <dbReference type="Proteomes" id="UP000177565"/>
    </source>
</evidence>
<comment type="caution">
    <text evidence="3">The sequence shown here is derived from an EMBL/GenBank/DDBJ whole genome shotgun (WGS) entry which is preliminary data.</text>
</comment>
<dbReference type="Proteomes" id="UP000177565">
    <property type="component" value="Unassembled WGS sequence"/>
</dbReference>
<feature type="domain" description="D-alanyl-D-alanine carboxypeptidase-like core" evidence="2">
    <location>
        <begin position="158"/>
        <end position="279"/>
    </location>
</feature>
<dbReference type="CDD" id="cd14852">
    <property type="entry name" value="LD-carboxypeptidase"/>
    <property type="match status" value="1"/>
</dbReference>
<keyword evidence="1" id="KW-0472">Membrane</keyword>
<dbReference type="STRING" id="1802312.A3C06_01855"/>
<accession>A0A1G2MPZ9</accession>
<sequence>MKHHDIKRHLPNIIPAGIVLVVLGGFIIYGFFRISSLTEQAEILTRELASTTAALSRNTNELSGNLAELRVQTIGISNTLSSTQQNVESVKTQVGGVEQTVGTITGTVNTLQKLSQTDPEMLKKYSKVFFLNENYVPAHLTDIPQAYTYSNTRSERFMTEAEPHLQALFDSAKSAGINLYVKSAYRSFAEQQTLKSEYTIVYGAGTSNSFSADQGYSEHQLGTTLDFITSGLGGNLDGFDGTQAYQWLLANAHRFGFELSYPKGNAYYTYEPWHWRFVGVKLATYLHDNKLNFYDMDQRDIDTYLANTFD</sequence>
<dbReference type="GO" id="GO:0006508">
    <property type="term" value="P:proteolysis"/>
    <property type="evidence" value="ECO:0007669"/>
    <property type="project" value="InterPro"/>
</dbReference>
<organism evidence="3 4">
    <name type="scientific">Candidatus Taylorbacteria bacterium RIFCSPHIGHO2_02_FULL_46_13</name>
    <dbReference type="NCBI Taxonomy" id="1802312"/>
    <lineage>
        <taxon>Bacteria</taxon>
        <taxon>Candidatus Tayloriibacteriota</taxon>
    </lineage>
</organism>
<dbReference type="InterPro" id="IPR058193">
    <property type="entry name" value="VanY/YodJ_core_dom"/>
</dbReference>
<gene>
    <name evidence="3" type="ORF">A3C06_01855</name>
</gene>
<dbReference type="SUPFAM" id="SSF55166">
    <property type="entry name" value="Hedgehog/DD-peptidase"/>
    <property type="match status" value="1"/>
</dbReference>
<dbReference type="PANTHER" id="PTHR34385">
    <property type="entry name" value="D-ALANYL-D-ALANINE CARBOXYPEPTIDASE"/>
    <property type="match status" value="1"/>
</dbReference>
<dbReference type="Pfam" id="PF02557">
    <property type="entry name" value="VanY"/>
    <property type="match status" value="1"/>
</dbReference>
<dbReference type="Gene3D" id="3.30.1380.10">
    <property type="match status" value="1"/>
</dbReference>
<keyword evidence="1" id="KW-0812">Transmembrane</keyword>
<dbReference type="EMBL" id="MHRQ01000029">
    <property type="protein sequence ID" value="OHA25948.1"/>
    <property type="molecule type" value="Genomic_DNA"/>
</dbReference>
<dbReference type="InterPro" id="IPR052179">
    <property type="entry name" value="DD-CPase-like"/>
</dbReference>
<evidence type="ECO:0000256" key="1">
    <source>
        <dbReference type="SAM" id="Phobius"/>
    </source>
</evidence>
<dbReference type="PANTHER" id="PTHR34385:SF1">
    <property type="entry name" value="PEPTIDOGLYCAN L-ALANYL-D-GLUTAMATE ENDOPEPTIDASE CWLK"/>
    <property type="match status" value="1"/>
</dbReference>